<keyword evidence="4" id="KW-1185">Reference proteome</keyword>
<dbReference type="InterPro" id="IPR002575">
    <property type="entry name" value="Aminoglycoside_PTrfase"/>
</dbReference>
<dbReference type="SUPFAM" id="SSF56112">
    <property type="entry name" value="Protein kinase-like (PK-like)"/>
    <property type="match status" value="1"/>
</dbReference>
<dbReference type="InterPro" id="IPR051678">
    <property type="entry name" value="AGP_Transferase"/>
</dbReference>
<feature type="compositionally biased region" description="Low complexity" evidence="1">
    <location>
        <begin position="485"/>
        <end position="502"/>
    </location>
</feature>
<sequence>MSESILPKSPTKGREDEDDVMSVNSSTSTIEYEHEPFDTFQHKVLQLCEAQFGLQNITVERMTGGSFNRIIGVTVAPTQPKKWTSHWLRSVFPYCLSGRVKKKDSKHILRIPRSDVDLGACGMEYDVAVLRFVRSRVKFAVPDITSFDFTSTNVLGSPYMMQSRLPGQNLQQLWKGLSHPQRVSTLRSIVDITSQLHSLTSSFAGTIRPSKTLEDLHSLEVIEVEKFRITCPVLSTERLPATPPNAPQTTFEFLMETWERHAGFEKGVDTFLMPVWYKLRRIIIALHELGFLPDTDKFHFCHSDLYARNILAETPDDATVKINGVIDWDAQLSYFGPKFVAYRAPFWLWHSDQPSSDAEREESLAATEPGTEQDRQMKKLFEELAGEEWVCYAFTPEYVIARRLLYFVQLTMRSTQDFEEAHNIVRDWRELHYEFELQDNFHFTDIDQGSLWSVDSNREDKDEDAGAQSDKEDDNQHVEALNKASSSSSSSSRSLSSSSHSL</sequence>
<name>A0A6G1IVN1_9PLEO</name>
<dbReference type="AlphaFoldDB" id="A0A6G1IVN1"/>
<feature type="region of interest" description="Disordered" evidence="1">
    <location>
        <begin position="1"/>
        <end position="25"/>
    </location>
</feature>
<protein>
    <recommendedName>
        <fullName evidence="2">Aminoglycoside phosphotransferase domain-containing protein</fullName>
    </recommendedName>
</protein>
<accession>A0A6G1IVN1</accession>
<gene>
    <name evidence="3" type="ORF">K458DRAFT_456465</name>
</gene>
<evidence type="ECO:0000256" key="1">
    <source>
        <dbReference type="SAM" id="MobiDB-lite"/>
    </source>
</evidence>
<proteinExistence type="predicted"/>
<dbReference type="Pfam" id="PF01636">
    <property type="entry name" value="APH"/>
    <property type="match status" value="1"/>
</dbReference>
<dbReference type="PANTHER" id="PTHR21310">
    <property type="entry name" value="AMINOGLYCOSIDE PHOSPHOTRANSFERASE-RELATED-RELATED"/>
    <property type="match status" value="1"/>
</dbReference>
<dbReference type="OrthoDB" id="10003767at2759"/>
<feature type="region of interest" description="Disordered" evidence="1">
    <location>
        <begin position="455"/>
        <end position="502"/>
    </location>
</feature>
<dbReference type="InterPro" id="IPR011009">
    <property type="entry name" value="Kinase-like_dom_sf"/>
</dbReference>
<evidence type="ECO:0000313" key="3">
    <source>
        <dbReference type="EMBL" id="KAF2682001.1"/>
    </source>
</evidence>
<evidence type="ECO:0000313" key="4">
    <source>
        <dbReference type="Proteomes" id="UP000799291"/>
    </source>
</evidence>
<reference evidence="3" key="1">
    <citation type="journal article" date="2020" name="Stud. Mycol.">
        <title>101 Dothideomycetes genomes: a test case for predicting lifestyles and emergence of pathogens.</title>
        <authorList>
            <person name="Haridas S."/>
            <person name="Albert R."/>
            <person name="Binder M."/>
            <person name="Bloem J."/>
            <person name="Labutti K."/>
            <person name="Salamov A."/>
            <person name="Andreopoulos B."/>
            <person name="Baker S."/>
            <person name="Barry K."/>
            <person name="Bills G."/>
            <person name="Bluhm B."/>
            <person name="Cannon C."/>
            <person name="Castanera R."/>
            <person name="Culley D."/>
            <person name="Daum C."/>
            <person name="Ezra D."/>
            <person name="Gonzalez J."/>
            <person name="Henrissat B."/>
            <person name="Kuo A."/>
            <person name="Liang C."/>
            <person name="Lipzen A."/>
            <person name="Lutzoni F."/>
            <person name="Magnuson J."/>
            <person name="Mondo S."/>
            <person name="Nolan M."/>
            <person name="Ohm R."/>
            <person name="Pangilinan J."/>
            <person name="Park H.-J."/>
            <person name="Ramirez L."/>
            <person name="Alfaro M."/>
            <person name="Sun H."/>
            <person name="Tritt A."/>
            <person name="Yoshinaga Y."/>
            <person name="Zwiers L.-H."/>
            <person name="Turgeon B."/>
            <person name="Goodwin S."/>
            <person name="Spatafora J."/>
            <person name="Crous P."/>
            <person name="Grigoriev I."/>
        </authorList>
    </citation>
    <scope>NUCLEOTIDE SEQUENCE</scope>
    <source>
        <strain evidence="3">CBS 122367</strain>
    </source>
</reference>
<evidence type="ECO:0000259" key="2">
    <source>
        <dbReference type="Pfam" id="PF01636"/>
    </source>
</evidence>
<dbReference type="Proteomes" id="UP000799291">
    <property type="component" value="Unassembled WGS sequence"/>
</dbReference>
<feature type="domain" description="Aminoglycoside phosphotransferase" evidence="2">
    <location>
        <begin position="104"/>
        <end position="329"/>
    </location>
</feature>
<dbReference type="EMBL" id="MU005589">
    <property type="protein sequence ID" value="KAF2682001.1"/>
    <property type="molecule type" value="Genomic_DNA"/>
</dbReference>
<organism evidence="3 4">
    <name type="scientific">Lentithecium fluviatile CBS 122367</name>
    <dbReference type="NCBI Taxonomy" id="1168545"/>
    <lineage>
        <taxon>Eukaryota</taxon>
        <taxon>Fungi</taxon>
        <taxon>Dikarya</taxon>
        <taxon>Ascomycota</taxon>
        <taxon>Pezizomycotina</taxon>
        <taxon>Dothideomycetes</taxon>
        <taxon>Pleosporomycetidae</taxon>
        <taxon>Pleosporales</taxon>
        <taxon>Massarineae</taxon>
        <taxon>Lentitheciaceae</taxon>
        <taxon>Lentithecium</taxon>
    </lineage>
</organism>
<dbReference type="PANTHER" id="PTHR21310:SF56">
    <property type="entry name" value="AMINOGLYCOSIDE PHOSPHOTRANSFERASE DOMAIN-CONTAINING PROTEIN"/>
    <property type="match status" value="1"/>
</dbReference>